<comment type="caution">
    <text evidence="2">The sequence shown here is derived from an EMBL/GenBank/DDBJ whole genome shotgun (WGS) entry which is preliminary data.</text>
</comment>
<evidence type="ECO:0000313" key="3">
    <source>
        <dbReference type="Proteomes" id="UP000828251"/>
    </source>
</evidence>
<protein>
    <submittedName>
        <fullName evidence="2">Uncharacterized protein</fullName>
    </submittedName>
</protein>
<dbReference type="AlphaFoldDB" id="A0A9D4AFH2"/>
<organism evidence="2 3">
    <name type="scientific">Gossypium stocksii</name>
    <dbReference type="NCBI Taxonomy" id="47602"/>
    <lineage>
        <taxon>Eukaryota</taxon>
        <taxon>Viridiplantae</taxon>
        <taxon>Streptophyta</taxon>
        <taxon>Embryophyta</taxon>
        <taxon>Tracheophyta</taxon>
        <taxon>Spermatophyta</taxon>
        <taxon>Magnoliopsida</taxon>
        <taxon>eudicotyledons</taxon>
        <taxon>Gunneridae</taxon>
        <taxon>Pentapetalae</taxon>
        <taxon>rosids</taxon>
        <taxon>malvids</taxon>
        <taxon>Malvales</taxon>
        <taxon>Malvaceae</taxon>
        <taxon>Malvoideae</taxon>
        <taxon>Gossypium</taxon>
    </lineage>
</organism>
<gene>
    <name evidence="2" type="ORF">J1N35_007318</name>
</gene>
<name>A0A9D4AFH2_9ROSI</name>
<evidence type="ECO:0000313" key="2">
    <source>
        <dbReference type="EMBL" id="KAH1113940.1"/>
    </source>
</evidence>
<accession>A0A9D4AFH2</accession>
<sequence>MEKGFPFQDTDFMGYTGPIYSVVEQHGWQLFFLHPDDVLTKVVKEFYAHLTSPNNAFIYTITTKGLNQVLANLCVKGTKWIVSQNVCYTIDRVSMKPYCREVLSALEMLKEQFPLIEKQQLKITTDLRRALEEMALFWSYVRRMDNVIKKNFTRSMPTFPTFPKELLSNPEDLDQEEVKASATNTTTHPTTVK</sequence>
<evidence type="ECO:0000256" key="1">
    <source>
        <dbReference type="SAM" id="MobiDB-lite"/>
    </source>
</evidence>
<feature type="region of interest" description="Disordered" evidence="1">
    <location>
        <begin position="173"/>
        <end position="193"/>
    </location>
</feature>
<proteinExistence type="predicted"/>
<dbReference type="EMBL" id="JAIQCV010000003">
    <property type="protein sequence ID" value="KAH1113940.1"/>
    <property type="molecule type" value="Genomic_DNA"/>
</dbReference>
<feature type="compositionally biased region" description="Low complexity" evidence="1">
    <location>
        <begin position="183"/>
        <end position="193"/>
    </location>
</feature>
<reference evidence="2 3" key="1">
    <citation type="journal article" date="2021" name="Plant Biotechnol. J.">
        <title>Multi-omics assisted identification of the key and species-specific regulatory components of drought-tolerant mechanisms in Gossypium stocksii.</title>
        <authorList>
            <person name="Yu D."/>
            <person name="Ke L."/>
            <person name="Zhang D."/>
            <person name="Wu Y."/>
            <person name="Sun Y."/>
            <person name="Mei J."/>
            <person name="Sun J."/>
            <person name="Sun Y."/>
        </authorList>
    </citation>
    <scope>NUCLEOTIDE SEQUENCE [LARGE SCALE GENOMIC DNA]</scope>
    <source>
        <strain evidence="3">cv. E1</strain>
        <tissue evidence="2">Leaf</tissue>
    </source>
</reference>
<dbReference type="Proteomes" id="UP000828251">
    <property type="component" value="Unassembled WGS sequence"/>
</dbReference>
<keyword evidence="3" id="KW-1185">Reference proteome</keyword>